<dbReference type="OrthoDB" id="30826at2759"/>
<keyword evidence="12" id="KW-0238">DNA-binding</keyword>
<dbReference type="EMBL" id="AQGS01000096">
    <property type="protein sequence ID" value="EPS42858.1"/>
    <property type="molecule type" value="Genomic_DNA"/>
</dbReference>
<dbReference type="Gene3D" id="3.40.50.410">
    <property type="entry name" value="von Willebrand factor, type A domain"/>
    <property type="match status" value="1"/>
</dbReference>
<keyword evidence="14" id="KW-0234">DNA repair</keyword>
<feature type="domain" description="VWFA" evidence="17">
    <location>
        <begin position="6"/>
        <end position="195"/>
    </location>
</feature>
<evidence type="ECO:0000256" key="5">
    <source>
        <dbReference type="ARBA" id="ARBA00021792"/>
    </source>
</evidence>
<dbReference type="InterPro" id="IPR005161">
    <property type="entry name" value="Ku_N"/>
</dbReference>
<keyword evidence="11" id="KW-0779">Telomere</keyword>
<evidence type="ECO:0000256" key="7">
    <source>
        <dbReference type="ARBA" id="ARBA00022763"/>
    </source>
</evidence>
<evidence type="ECO:0000256" key="2">
    <source>
        <dbReference type="ARBA" id="ARBA00004574"/>
    </source>
</evidence>
<evidence type="ECO:0000256" key="8">
    <source>
        <dbReference type="ARBA" id="ARBA00022801"/>
    </source>
</evidence>
<proteinExistence type="inferred from homology"/>
<dbReference type="PANTHER" id="PTHR12604">
    <property type="entry name" value="KU AUTOANTIGEN DNA HELICASE"/>
    <property type="match status" value="1"/>
</dbReference>
<dbReference type="GO" id="GO:0005524">
    <property type="term" value="F:ATP binding"/>
    <property type="evidence" value="ECO:0007669"/>
    <property type="project" value="UniProtKB-KW"/>
</dbReference>
<keyword evidence="13" id="KW-0233">DNA recombination</keyword>
<keyword evidence="15" id="KW-0539">Nucleus</keyword>
<comment type="caution">
    <text evidence="18">The sequence shown here is derived from an EMBL/GenBank/DDBJ whole genome shotgun (WGS) entry which is preliminary data.</text>
</comment>
<dbReference type="SUPFAM" id="SSF53300">
    <property type="entry name" value="vWA-like"/>
    <property type="match status" value="1"/>
</dbReference>
<evidence type="ECO:0000313" key="19">
    <source>
        <dbReference type="Proteomes" id="UP000015100"/>
    </source>
</evidence>
<dbReference type="GO" id="GO:0003678">
    <property type="term" value="F:DNA helicase activity"/>
    <property type="evidence" value="ECO:0007669"/>
    <property type="project" value="UniProtKB-EC"/>
</dbReference>
<keyword evidence="8" id="KW-0378">Hydrolase</keyword>
<sequence length="195" mass="22091">MADKQATVYVIDLALSMKYHHNHRAESDLDYTLRYLWDRITTTVSNGRKTDTIAVVGFRTDASDNGLVENDDSYQNIGVLSPMSQFLMPQIRELQKMLYANRGEKGDGISALVVAIDIIEKYCKKLKYIRNIVLLTNGTGNFDFEGIDDIVKQIKDQGINLTVLGVDFDDPEFGFKEEDKLPQKSSERGLFEKAL</sequence>
<comment type="similarity">
    <text evidence="3">Belongs to the ku80 family.</text>
</comment>
<dbReference type="PROSITE" id="PS50234">
    <property type="entry name" value="VWFA"/>
    <property type="match status" value="1"/>
</dbReference>
<evidence type="ECO:0000256" key="4">
    <source>
        <dbReference type="ARBA" id="ARBA00012551"/>
    </source>
</evidence>
<keyword evidence="19" id="KW-1185">Reference proteome</keyword>
<evidence type="ECO:0000256" key="12">
    <source>
        <dbReference type="ARBA" id="ARBA00023125"/>
    </source>
</evidence>
<name>S8BTU3_DACHA</name>
<dbReference type="eggNOG" id="KOG2326">
    <property type="taxonomic scope" value="Eukaryota"/>
</dbReference>
<evidence type="ECO:0000256" key="9">
    <source>
        <dbReference type="ARBA" id="ARBA00022806"/>
    </source>
</evidence>
<keyword evidence="9" id="KW-0347">Helicase</keyword>
<evidence type="ECO:0000256" key="10">
    <source>
        <dbReference type="ARBA" id="ARBA00022840"/>
    </source>
</evidence>
<evidence type="ECO:0000256" key="11">
    <source>
        <dbReference type="ARBA" id="ARBA00022895"/>
    </source>
</evidence>
<dbReference type="HOGENOM" id="CLU_101872_0_0_1"/>
<dbReference type="GO" id="GO:0043564">
    <property type="term" value="C:Ku70:Ku80 complex"/>
    <property type="evidence" value="ECO:0007669"/>
    <property type="project" value="TreeGrafter"/>
</dbReference>
<dbReference type="FunFam" id="3.40.50.410:FF:000073">
    <property type="entry name" value="ATP-dependent DNA helicase II subunit 2"/>
    <property type="match status" value="1"/>
</dbReference>
<reference evidence="19" key="2">
    <citation type="submission" date="2013-04" db="EMBL/GenBank/DDBJ databases">
        <title>Genomic mechanisms accounting for the adaptation to parasitism in nematode-trapping fungi.</title>
        <authorList>
            <person name="Ahren D.G."/>
        </authorList>
    </citation>
    <scope>NUCLEOTIDE SEQUENCE [LARGE SCALE GENOMIC DNA]</scope>
    <source>
        <strain evidence="19">CBS 200.50</strain>
    </source>
</reference>
<reference evidence="18 19" key="1">
    <citation type="journal article" date="2013" name="PLoS Genet.">
        <title>Genomic mechanisms accounting for the adaptation to parasitism in nematode-trapping fungi.</title>
        <authorList>
            <person name="Meerupati T."/>
            <person name="Andersson K.M."/>
            <person name="Friman E."/>
            <person name="Kumar D."/>
            <person name="Tunlid A."/>
            <person name="Ahren D."/>
        </authorList>
    </citation>
    <scope>NUCLEOTIDE SEQUENCE [LARGE SCALE GENOMIC DNA]</scope>
    <source>
        <strain evidence="18 19">CBS 200.50</strain>
    </source>
</reference>
<dbReference type="GO" id="GO:0003690">
    <property type="term" value="F:double-stranded DNA binding"/>
    <property type="evidence" value="ECO:0007669"/>
    <property type="project" value="TreeGrafter"/>
</dbReference>
<gene>
    <name evidence="18" type="ORF">H072_3235</name>
</gene>
<dbReference type="InterPro" id="IPR002035">
    <property type="entry name" value="VWF_A"/>
</dbReference>
<evidence type="ECO:0000256" key="1">
    <source>
        <dbReference type="ARBA" id="ARBA00004123"/>
    </source>
</evidence>
<evidence type="ECO:0000256" key="13">
    <source>
        <dbReference type="ARBA" id="ARBA00023172"/>
    </source>
</evidence>
<dbReference type="PANTHER" id="PTHR12604:SF4">
    <property type="entry name" value="X-RAY REPAIR CROSS-COMPLEMENTING PROTEIN 5"/>
    <property type="match status" value="1"/>
</dbReference>
<dbReference type="Pfam" id="PF03731">
    <property type="entry name" value="Ku_N"/>
    <property type="match status" value="1"/>
</dbReference>
<dbReference type="GO" id="GO:0042162">
    <property type="term" value="F:telomeric DNA binding"/>
    <property type="evidence" value="ECO:0007669"/>
    <property type="project" value="TreeGrafter"/>
</dbReference>
<dbReference type="GO" id="GO:0016787">
    <property type="term" value="F:hydrolase activity"/>
    <property type="evidence" value="ECO:0007669"/>
    <property type="project" value="UniProtKB-KW"/>
</dbReference>
<protein>
    <recommendedName>
        <fullName evidence="5">ATP-dependent DNA helicase II subunit 2</fullName>
        <ecNumber evidence="4">3.6.4.12</ecNumber>
    </recommendedName>
    <alternativeName>
        <fullName evidence="16">ATP-dependent DNA helicase II subunit Ku80</fullName>
    </alternativeName>
</protein>
<evidence type="ECO:0000256" key="3">
    <source>
        <dbReference type="ARBA" id="ARBA00007726"/>
    </source>
</evidence>
<dbReference type="GO" id="GO:0006310">
    <property type="term" value="P:DNA recombination"/>
    <property type="evidence" value="ECO:0007669"/>
    <property type="project" value="UniProtKB-KW"/>
</dbReference>
<evidence type="ECO:0000259" key="17">
    <source>
        <dbReference type="PROSITE" id="PS50234"/>
    </source>
</evidence>
<evidence type="ECO:0000256" key="6">
    <source>
        <dbReference type="ARBA" id="ARBA00022741"/>
    </source>
</evidence>
<keyword evidence="10" id="KW-0067">ATP-binding</keyword>
<evidence type="ECO:0000313" key="18">
    <source>
        <dbReference type="EMBL" id="EPS42858.1"/>
    </source>
</evidence>
<dbReference type="STRING" id="1284197.S8BTU3"/>
<keyword evidence="7" id="KW-0227">DNA damage</keyword>
<keyword evidence="11" id="KW-0158">Chromosome</keyword>
<dbReference type="EC" id="3.6.4.12" evidence="4"/>
<accession>S8BTU3</accession>
<dbReference type="GO" id="GO:0000723">
    <property type="term" value="P:telomere maintenance"/>
    <property type="evidence" value="ECO:0007669"/>
    <property type="project" value="TreeGrafter"/>
</dbReference>
<evidence type="ECO:0000256" key="15">
    <source>
        <dbReference type="ARBA" id="ARBA00023242"/>
    </source>
</evidence>
<evidence type="ECO:0000256" key="16">
    <source>
        <dbReference type="ARBA" id="ARBA00031847"/>
    </source>
</evidence>
<dbReference type="InterPro" id="IPR036465">
    <property type="entry name" value="vWFA_dom_sf"/>
</dbReference>
<dbReference type="OMA" id="IEYIPIG"/>
<organism evidence="18 19">
    <name type="scientific">Dactylellina haptotyla (strain CBS 200.50)</name>
    <name type="common">Nematode-trapping fungus</name>
    <name type="synonym">Monacrosporium haptotylum</name>
    <dbReference type="NCBI Taxonomy" id="1284197"/>
    <lineage>
        <taxon>Eukaryota</taxon>
        <taxon>Fungi</taxon>
        <taxon>Dikarya</taxon>
        <taxon>Ascomycota</taxon>
        <taxon>Pezizomycotina</taxon>
        <taxon>Orbiliomycetes</taxon>
        <taxon>Orbiliales</taxon>
        <taxon>Orbiliaceae</taxon>
        <taxon>Dactylellina</taxon>
    </lineage>
</organism>
<dbReference type="GO" id="GO:0000781">
    <property type="term" value="C:chromosome, telomeric region"/>
    <property type="evidence" value="ECO:0007669"/>
    <property type="project" value="UniProtKB-SubCell"/>
</dbReference>
<dbReference type="AlphaFoldDB" id="S8BTU3"/>
<keyword evidence="6" id="KW-0547">Nucleotide-binding</keyword>
<evidence type="ECO:0000256" key="14">
    <source>
        <dbReference type="ARBA" id="ARBA00023204"/>
    </source>
</evidence>
<comment type="subcellular location">
    <subcellularLocation>
        <location evidence="2">Chromosome</location>
        <location evidence="2">Telomere</location>
    </subcellularLocation>
    <subcellularLocation>
        <location evidence="1">Nucleus</location>
    </subcellularLocation>
</comment>
<dbReference type="Proteomes" id="UP000015100">
    <property type="component" value="Unassembled WGS sequence"/>
</dbReference>
<dbReference type="GO" id="GO:0006303">
    <property type="term" value="P:double-strand break repair via nonhomologous end joining"/>
    <property type="evidence" value="ECO:0007669"/>
    <property type="project" value="TreeGrafter"/>
</dbReference>